<evidence type="ECO:0008006" key="5">
    <source>
        <dbReference type="Google" id="ProtNLM"/>
    </source>
</evidence>
<dbReference type="EMBL" id="ADMH02000177">
    <property type="protein sequence ID" value="ETN67497.1"/>
    <property type="molecule type" value="Genomic_DNA"/>
</dbReference>
<accession>W5JSZ6</accession>
<dbReference type="Proteomes" id="UP000000673">
    <property type="component" value="Unassembled WGS sequence"/>
</dbReference>
<keyword evidence="1" id="KW-0732">Signal</keyword>
<dbReference type="OMA" id="HVQMIAR"/>
<feature type="chain" id="PRO_5010155930" description="Secreted protein" evidence="1">
    <location>
        <begin position="26"/>
        <end position="231"/>
    </location>
</feature>
<reference evidence="2" key="3">
    <citation type="journal article" date="2013" name="Nucleic Acids Res.">
        <title>The genome of Anopheles darlingi, the main neotropical malaria vector.</title>
        <authorList>
            <person name="Marinotti O."/>
            <person name="Cerqueira G.C."/>
            <person name="de Almeida L.G."/>
            <person name="Ferro M.I."/>
            <person name="Loreto E.L."/>
            <person name="Zaha A."/>
            <person name="Teixeira S.M."/>
            <person name="Wespiser A.R."/>
            <person name="Almeida E Silva A."/>
            <person name="Schlindwein A.D."/>
            <person name="Pacheco A.C."/>
            <person name="Silva A.L."/>
            <person name="Graveley B.R."/>
            <person name="Walenz B.P."/>
            <person name="Lima Bde A."/>
            <person name="Ribeiro C.A."/>
            <person name="Nunes-Silva C.G."/>
            <person name="de Carvalho C.R."/>
            <person name="Soares C.M."/>
            <person name="de Menezes C.B."/>
            <person name="Matiolli C."/>
            <person name="Caffrey D."/>
            <person name="Araujo D.A."/>
            <person name="de Oliveira D.M."/>
            <person name="Golenbock D."/>
            <person name="Grisard E.C."/>
            <person name="Fantinatti-Garboggini F."/>
            <person name="de Carvalho F.M."/>
            <person name="Barcellos F.G."/>
            <person name="Prosdocimi F."/>
            <person name="May G."/>
            <person name="Azevedo Junior G.M."/>
            <person name="Guimaraes G.M."/>
            <person name="Goldman G.H."/>
            <person name="Padilha I.Q."/>
            <person name="Batista Jda S."/>
            <person name="Ferro J.A."/>
            <person name="Ribeiro J.M."/>
            <person name="Fietto J.L."/>
            <person name="Dabbas K.M."/>
            <person name="Cerdeira L."/>
            <person name="Agnez-Lima L.F."/>
            <person name="Brocchi M."/>
            <person name="de Carvalho M.O."/>
            <person name="Teixeira Mde M."/>
            <person name="Diniz Maia Mde M."/>
            <person name="Goldman M.H."/>
            <person name="Cruz Schneider M.P."/>
            <person name="Felipe M.S."/>
            <person name="Hungria M."/>
            <person name="Nicolas M.F."/>
            <person name="Pereira M."/>
            <person name="Montes M.A."/>
            <person name="Cantao M.E."/>
            <person name="Vincentz M."/>
            <person name="Rafael M.S."/>
            <person name="Silverman N."/>
            <person name="Stoco P.H."/>
            <person name="Souza R.C."/>
            <person name="Vicentini R."/>
            <person name="Gazzinelli R.T."/>
            <person name="Neves Rde O."/>
            <person name="Silva R."/>
            <person name="Astolfi-Filho S."/>
            <person name="Maciel T.E."/>
            <person name="Urmenyi T.P."/>
            <person name="Tadei W.P."/>
            <person name="Camargo E.P."/>
            <person name="de Vasconcelos A.T."/>
        </authorList>
    </citation>
    <scope>NUCLEOTIDE SEQUENCE</scope>
</reference>
<evidence type="ECO:0000313" key="2">
    <source>
        <dbReference type="EMBL" id="ETN67497.1"/>
    </source>
</evidence>
<reference evidence="2 4" key="1">
    <citation type="journal article" date="2010" name="BMC Genomics">
        <title>Combination of measures distinguishes pre-miRNAs from other stem-loops in the genome of the newly sequenced Anopheles darlingi.</title>
        <authorList>
            <person name="Mendes N.D."/>
            <person name="Freitas A.T."/>
            <person name="Vasconcelos A.T."/>
            <person name="Sagot M.F."/>
        </authorList>
    </citation>
    <scope>NUCLEOTIDE SEQUENCE</scope>
</reference>
<dbReference type="AlphaFoldDB" id="W5JSZ6"/>
<dbReference type="VEuPathDB" id="VectorBase:ADAC000693"/>
<proteinExistence type="predicted"/>
<reference evidence="2" key="2">
    <citation type="submission" date="2010-05" db="EMBL/GenBank/DDBJ databases">
        <authorList>
            <person name="Almeida L.G."/>
            <person name="Nicolas M.F."/>
            <person name="Souza R.C."/>
            <person name="Vasconcelos A.T.R."/>
        </authorList>
    </citation>
    <scope>NUCLEOTIDE SEQUENCE</scope>
</reference>
<dbReference type="HOGENOM" id="CLU_1373449_0_0_1"/>
<reference evidence="3" key="4">
    <citation type="submission" date="2015-06" db="UniProtKB">
        <authorList>
            <consortium name="EnsemblMetazoa"/>
        </authorList>
    </citation>
    <scope>IDENTIFICATION</scope>
</reference>
<protein>
    <recommendedName>
        <fullName evidence="5">Secreted protein</fullName>
    </recommendedName>
</protein>
<name>W5JSZ6_ANODA</name>
<dbReference type="VEuPathDB" id="VectorBase:ADAR2_008399"/>
<dbReference type="eggNOG" id="ENOG502T8BN">
    <property type="taxonomic scope" value="Eukaryota"/>
</dbReference>
<gene>
    <name evidence="2" type="ORF">AND_000693</name>
</gene>
<keyword evidence="4" id="KW-1185">Reference proteome</keyword>
<evidence type="ECO:0000313" key="3">
    <source>
        <dbReference type="EnsemblMetazoa" id="ADAC000693-PA"/>
    </source>
</evidence>
<organism evidence="2">
    <name type="scientific">Anopheles darlingi</name>
    <name type="common">Mosquito</name>
    <dbReference type="NCBI Taxonomy" id="43151"/>
    <lineage>
        <taxon>Eukaryota</taxon>
        <taxon>Metazoa</taxon>
        <taxon>Ecdysozoa</taxon>
        <taxon>Arthropoda</taxon>
        <taxon>Hexapoda</taxon>
        <taxon>Insecta</taxon>
        <taxon>Pterygota</taxon>
        <taxon>Neoptera</taxon>
        <taxon>Endopterygota</taxon>
        <taxon>Diptera</taxon>
        <taxon>Nematocera</taxon>
        <taxon>Culicoidea</taxon>
        <taxon>Culicidae</taxon>
        <taxon>Anophelinae</taxon>
        <taxon>Anopheles</taxon>
    </lineage>
</organism>
<evidence type="ECO:0000313" key="4">
    <source>
        <dbReference type="Proteomes" id="UP000000673"/>
    </source>
</evidence>
<dbReference type="EnsemblMetazoa" id="ADAC000693-RA">
    <property type="protein sequence ID" value="ADAC000693-PA"/>
    <property type="gene ID" value="ADAC000693"/>
</dbReference>
<evidence type="ECO:0000256" key="1">
    <source>
        <dbReference type="SAM" id="SignalP"/>
    </source>
</evidence>
<sequence>MKTVLEVFWLFLVVLLFQSSVMVDSATVMDARGYIEKVARRVVEILETRYITGTALPINDYVAPINISDKGIRIDGEVSFHSAFVAKIDSITLDMQRYAETLLDSEMSVQASIKWQDIGIVLDFDAHFEDYTGPGTLLVTYKQFDFPLKIIKRFNETEPEGSLYFMSIDNSNNIVTVGHPNNKHVQMIARGIKTSFDYRDKMIESFRNWNFDNLLALVIREIPFPEICYNC</sequence>
<feature type="signal peptide" evidence="1">
    <location>
        <begin position="1"/>
        <end position="25"/>
    </location>
</feature>